<evidence type="ECO:0000256" key="3">
    <source>
        <dbReference type="ARBA" id="ARBA00023163"/>
    </source>
</evidence>
<dbReference type="STRING" id="1450648.CLORY_06510"/>
<dbReference type="EMBL" id="MZGV01000004">
    <property type="protein sequence ID" value="OPJ64457.1"/>
    <property type="molecule type" value="Genomic_DNA"/>
</dbReference>
<evidence type="ECO:0000256" key="2">
    <source>
        <dbReference type="ARBA" id="ARBA00023125"/>
    </source>
</evidence>
<keyword evidence="3" id="KW-0804">Transcription</keyword>
<dbReference type="Gene3D" id="3.40.50.2300">
    <property type="match status" value="1"/>
</dbReference>
<evidence type="ECO:0000256" key="1">
    <source>
        <dbReference type="ARBA" id="ARBA00023015"/>
    </source>
</evidence>
<dbReference type="SUPFAM" id="SSF47413">
    <property type="entry name" value="lambda repressor-like DNA-binding domains"/>
    <property type="match status" value="1"/>
</dbReference>
<dbReference type="InterPro" id="IPR010982">
    <property type="entry name" value="Lambda_DNA-bd_dom_sf"/>
</dbReference>
<dbReference type="PROSITE" id="PS50932">
    <property type="entry name" value="HTH_LACI_2"/>
    <property type="match status" value="1"/>
</dbReference>
<reference evidence="5 6" key="1">
    <citation type="submission" date="2017-03" db="EMBL/GenBank/DDBJ databases">
        <title>Genome sequence of Clostridium oryzae DSM 28571.</title>
        <authorList>
            <person name="Poehlein A."/>
            <person name="Daniel R."/>
        </authorList>
    </citation>
    <scope>NUCLEOTIDE SEQUENCE [LARGE SCALE GENOMIC DNA]</scope>
    <source>
        <strain evidence="5 6">DSM 28571</strain>
    </source>
</reference>
<organism evidence="5 6">
    <name type="scientific">Clostridium oryzae</name>
    <dbReference type="NCBI Taxonomy" id="1450648"/>
    <lineage>
        <taxon>Bacteria</taxon>
        <taxon>Bacillati</taxon>
        <taxon>Bacillota</taxon>
        <taxon>Clostridia</taxon>
        <taxon>Eubacteriales</taxon>
        <taxon>Clostridiaceae</taxon>
        <taxon>Clostridium</taxon>
    </lineage>
</organism>
<dbReference type="CDD" id="cd01392">
    <property type="entry name" value="HTH_LacI"/>
    <property type="match status" value="1"/>
</dbReference>
<comment type="caution">
    <text evidence="5">The sequence shown here is derived from an EMBL/GenBank/DDBJ whole genome shotgun (WGS) entry which is preliminary data.</text>
</comment>
<proteinExistence type="predicted"/>
<protein>
    <submittedName>
        <fullName evidence="5">Catabolite repressor/activator</fullName>
    </submittedName>
</protein>
<dbReference type="InterPro" id="IPR000843">
    <property type="entry name" value="HTH_LacI"/>
</dbReference>
<sequence length="303" mass="34927">MKKVTMKDIAISAGVSLATVSYVLNNNEKEKINDETKEKIFKIAKELNYVPNLNARSLVNKKSGLIGIIVVRDYKKEGPWKKNFYSSYINALERLLDREGYHLLVTNTPLDKPDLDIVLQRELEAVFVIDVDEKFFYKISNNFTVPIIILDSIIDDKLFYKILPDFNDSIKKALKDIDDDEAYLITEKFNSNKVMASISDAFNGKKENLYIMESISGMEKFLKDRKGNQGIIISEYLAILAQRYVDCKKLTVIATCGDSYLLSEDIKLLKFNILKKAERSVELMKEVLEKRYRGNKYLILRAE</sequence>
<dbReference type="AlphaFoldDB" id="A0A1V4IYI2"/>
<gene>
    <name evidence="5" type="primary">cra</name>
    <name evidence="5" type="ORF">CLORY_06510</name>
</gene>
<keyword evidence="1" id="KW-0805">Transcription regulation</keyword>
<evidence type="ECO:0000313" key="6">
    <source>
        <dbReference type="Proteomes" id="UP000190080"/>
    </source>
</evidence>
<evidence type="ECO:0000313" key="5">
    <source>
        <dbReference type="EMBL" id="OPJ64457.1"/>
    </source>
</evidence>
<dbReference type="SMART" id="SM00354">
    <property type="entry name" value="HTH_LACI"/>
    <property type="match status" value="1"/>
</dbReference>
<feature type="domain" description="HTH lacI-type" evidence="4">
    <location>
        <begin position="4"/>
        <end position="60"/>
    </location>
</feature>
<dbReference type="SUPFAM" id="SSF53822">
    <property type="entry name" value="Periplasmic binding protein-like I"/>
    <property type="match status" value="1"/>
</dbReference>
<dbReference type="OrthoDB" id="9775106at2"/>
<dbReference type="GO" id="GO:0000976">
    <property type="term" value="F:transcription cis-regulatory region binding"/>
    <property type="evidence" value="ECO:0007669"/>
    <property type="project" value="TreeGrafter"/>
</dbReference>
<dbReference type="PANTHER" id="PTHR30146">
    <property type="entry name" value="LACI-RELATED TRANSCRIPTIONAL REPRESSOR"/>
    <property type="match status" value="1"/>
</dbReference>
<dbReference type="Proteomes" id="UP000190080">
    <property type="component" value="Unassembled WGS sequence"/>
</dbReference>
<dbReference type="InterPro" id="IPR028082">
    <property type="entry name" value="Peripla_BP_I"/>
</dbReference>
<keyword evidence="6" id="KW-1185">Reference proteome</keyword>
<dbReference type="PANTHER" id="PTHR30146:SF109">
    <property type="entry name" value="HTH-TYPE TRANSCRIPTIONAL REGULATOR GALS"/>
    <property type="match status" value="1"/>
</dbReference>
<dbReference type="PROSITE" id="PS00356">
    <property type="entry name" value="HTH_LACI_1"/>
    <property type="match status" value="1"/>
</dbReference>
<evidence type="ECO:0000259" key="4">
    <source>
        <dbReference type="PROSITE" id="PS50932"/>
    </source>
</evidence>
<keyword evidence="2" id="KW-0238">DNA-binding</keyword>
<dbReference type="RefSeq" id="WP_079422106.1">
    <property type="nucleotide sequence ID" value="NZ_MZGV01000004.1"/>
</dbReference>
<dbReference type="GO" id="GO:0003700">
    <property type="term" value="F:DNA-binding transcription factor activity"/>
    <property type="evidence" value="ECO:0007669"/>
    <property type="project" value="TreeGrafter"/>
</dbReference>
<dbReference type="Pfam" id="PF00356">
    <property type="entry name" value="LacI"/>
    <property type="match status" value="1"/>
</dbReference>
<dbReference type="Gene3D" id="1.10.260.40">
    <property type="entry name" value="lambda repressor-like DNA-binding domains"/>
    <property type="match status" value="1"/>
</dbReference>
<name>A0A1V4IYI2_9CLOT</name>
<accession>A0A1V4IYI2</accession>